<protein>
    <recommendedName>
        <fullName evidence="3">serine C-palmitoyltransferase</fullName>
        <ecNumber evidence="3">2.3.1.50</ecNumber>
    </recommendedName>
</protein>
<dbReference type="InterPro" id="IPR001917">
    <property type="entry name" value="Aminotrans_II_pyridoxalP_BS"/>
</dbReference>
<evidence type="ECO:0000259" key="9">
    <source>
        <dbReference type="Pfam" id="PF00155"/>
    </source>
</evidence>
<organism evidence="10 11">
    <name type="scientific">Nematocida displodere</name>
    <dbReference type="NCBI Taxonomy" id="1805483"/>
    <lineage>
        <taxon>Eukaryota</taxon>
        <taxon>Fungi</taxon>
        <taxon>Fungi incertae sedis</taxon>
        <taxon>Microsporidia</taxon>
        <taxon>Nematocida</taxon>
    </lineage>
</organism>
<dbReference type="GO" id="GO:0046512">
    <property type="term" value="P:sphingosine biosynthetic process"/>
    <property type="evidence" value="ECO:0007669"/>
    <property type="project" value="TreeGrafter"/>
</dbReference>
<dbReference type="EMBL" id="LTDL01000042">
    <property type="protein sequence ID" value="OAG28827.1"/>
    <property type="molecule type" value="Genomic_DNA"/>
</dbReference>
<dbReference type="OrthoDB" id="65434at2759"/>
<dbReference type="InterPro" id="IPR015422">
    <property type="entry name" value="PyrdxlP-dep_Trfase_small"/>
</dbReference>
<dbReference type="GO" id="GO:0004758">
    <property type="term" value="F:serine C-palmitoyltransferase activity"/>
    <property type="evidence" value="ECO:0007669"/>
    <property type="project" value="UniProtKB-EC"/>
</dbReference>
<comment type="caution">
    <text evidence="10">The sequence shown here is derived from an EMBL/GenBank/DDBJ whole genome shotgun (WGS) entry which is preliminary data.</text>
</comment>
<comment type="cofactor">
    <cofactor evidence="1 7">
        <name>pyridoxal 5'-phosphate</name>
        <dbReference type="ChEBI" id="CHEBI:597326"/>
    </cofactor>
</comment>
<evidence type="ECO:0000256" key="8">
    <source>
        <dbReference type="SAM" id="MobiDB-lite"/>
    </source>
</evidence>
<evidence type="ECO:0000313" key="11">
    <source>
        <dbReference type="Proteomes" id="UP000185944"/>
    </source>
</evidence>
<dbReference type="InterPro" id="IPR004839">
    <property type="entry name" value="Aminotransferase_I/II_large"/>
</dbReference>
<dbReference type="CDD" id="cd06454">
    <property type="entry name" value="KBL_like"/>
    <property type="match status" value="1"/>
</dbReference>
<dbReference type="PANTHER" id="PTHR13693:SF3">
    <property type="entry name" value="LD36009P"/>
    <property type="match status" value="1"/>
</dbReference>
<feature type="region of interest" description="Disordered" evidence="8">
    <location>
        <begin position="451"/>
        <end position="494"/>
    </location>
</feature>
<evidence type="ECO:0000256" key="5">
    <source>
        <dbReference type="ARBA" id="ARBA00022898"/>
    </source>
</evidence>
<name>A0A177EA70_9MICR</name>
<reference evidence="10 11" key="1">
    <citation type="submission" date="2016-02" db="EMBL/GenBank/DDBJ databases">
        <title>Discovery of a natural microsporidian pathogen with a broad tissue tropism in Caenorhabditis elegans.</title>
        <authorList>
            <person name="Luallen R.J."/>
            <person name="Reinke A.W."/>
            <person name="Tong L."/>
            <person name="Botts M.R."/>
            <person name="Felix M.-A."/>
            <person name="Troemel E.R."/>
        </authorList>
    </citation>
    <scope>NUCLEOTIDE SEQUENCE [LARGE SCALE GENOMIC DNA]</scope>
    <source>
        <strain evidence="10 11">JUm2807</strain>
    </source>
</reference>
<keyword evidence="5 7" id="KW-0663">Pyridoxal phosphate</keyword>
<feature type="domain" description="Aminotransferase class I/classII large" evidence="9">
    <location>
        <begin position="85"/>
        <end position="436"/>
    </location>
</feature>
<evidence type="ECO:0000256" key="2">
    <source>
        <dbReference type="ARBA" id="ARBA00008392"/>
    </source>
</evidence>
<dbReference type="InterPro" id="IPR015424">
    <property type="entry name" value="PyrdxlP-dep_Trfase"/>
</dbReference>
<gene>
    <name evidence="10" type="ORF">NEDG_00966</name>
</gene>
<dbReference type="Gene3D" id="3.40.640.10">
    <property type="entry name" value="Type I PLP-dependent aspartate aminotransferase-like (Major domain)"/>
    <property type="match status" value="1"/>
</dbReference>
<evidence type="ECO:0000256" key="3">
    <source>
        <dbReference type="ARBA" id="ARBA00013220"/>
    </source>
</evidence>
<dbReference type="AlphaFoldDB" id="A0A177EA70"/>
<evidence type="ECO:0000256" key="4">
    <source>
        <dbReference type="ARBA" id="ARBA00022679"/>
    </source>
</evidence>
<dbReference type="GO" id="GO:0030170">
    <property type="term" value="F:pyridoxal phosphate binding"/>
    <property type="evidence" value="ECO:0007669"/>
    <property type="project" value="InterPro"/>
</dbReference>
<dbReference type="RefSeq" id="XP_067543572.1">
    <property type="nucleotide sequence ID" value="XM_067688384.1"/>
</dbReference>
<dbReference type="STRING" id="1805483.A0A177EA70"/>
<dbReference type="GO" id="GO:0017059">
    <property type="term" value="C:serine palmitoyltransferase complex"/>
    <property type="evidence" value="ECO:0007669"/>
    <property type="project" value="TreeGrafter"/>
</dbReference>
<dbReference type="InterPro" id="IPR050087">
    <property type="entry name" value="AON_synthase_class-II"/>
</dbReference>
<keyword evidence="11" id="KW-1185">Reference proteome</keyword>
<comment type="catalytic activity">
    <reaction evidence="6">
        <text>L-serine + hexadecanoyl-CoA + H(+) = 3-oxosphinganine + CO2 + CoA</text>
        <dbReference type="Rhea" id="RHEA:14761"/>
        <dbReference type="ChEBI" id="CHEBI:15378"/>
        <dbReference type="ChEBI" id="CHEBI:16526"/>
        <dbReference type="ChEBI" id="CHEBI:33384"/>
        <dbReference type="ChEBI" id="CHEBI:57287"/>
        <dbReference type="ChEBI" id="CHEBI:57379"/>
        <dbReference type="ChEBI" id="CHEBI:58299"/>
        <dbReference type="EC" id="2.3.1.50"/>
    </reaction>
</comment>
<dbReference type="EC" id="2.3.1.50" evidence="3"/>
<comment type="similarity">
    <text evidence="2 7">Belongs to the class-II pyridoxal-phosphate-dependent aminotransferase family.</text>
</comment>
<dbReference type="Pfam" id="PF00155">
    <property type="entry name" value="Aminotran_1_2"/>
    <property type="match status" value="1"/>
</dbReference>
<sequence>MIVLGHARDFVGRRVFPGNYKHLFPSGGRPALFTASGSFYTRRLYGRIKDCWNRPITGTPGRFVEVLLRVRTEDDEFVLSGSSKKCLNLASYNYLGYSGVFNEEVKKIIDRYPIAYSAPAKFLPECPIVKAVEHEIAKFLYKEDAIVFSMGFATNACTIPHLVDKGDLILTDSLNHSSIFFGTRVSPCKIQVFPHNNMSALESMLRHALVQGQEITRRPFGRILVIVEGLYSMEGECVLLRELMALKKKYKFFLFIDEAHSIGAMGKTGRGVCEYLGIDFDEIDVLMGTFTKSFGAAGGYIAASKKIIAQLRQKSELISRGEQVSPVVASQILESLKRIQSKEGIADIQLLAESSTYFRNSLKQMGFIVIGEEASPVVPLLLYNPGKIAEFSRMCLQENLAVVVVGYPATPVISSRVRFCLSVVHTREDLDMALVVISKVGDLLGLKMLSTSAKPESEPATAANPEKLEKPATSANPANPANPDNPETPETSVE</sequence>
<evidence type="ECO:0000256" key="7">
    <source>
        <dbReference type="RuleBase" id="RU003693"/>
    </source>
</evidence>
<proteinExistence type="inferred from homology"/>
<dbReference type="Proteomes" id="UP000185944">
    <property type="component" value="Unassembled WGS sequence"/>
</dbReference>
<evidence type="ECO:0000256" key="6">
    <source>
        <dbReference type="ARBA" id="ARBA00048528"/>
    </source>
</evidence>
<dbReference type="SUPFAM" id="SSF53383">
    <property type="entry name" value="PLP-dependent transferases"/>
    <property type="match status" value="1"/>
</dbReference>
<feature type="compositionally biased region" description="Low complexity" evidence="8">
    <location>
        <begin position="471"/>
        <end position="494"/>
    </location>
</feature>
<dbReference type="Gene3D" id="3.90.1150.10">
    <property type="entry name" value="Aspartate Aminotransferase, domain 1"/>
    <property type="match status" value="1"/>
</dbReference>
<evidence type="ECO:0000313" key="10">
    <source>
        <dbReference type="EMBL" id="OAG28827.1"/>
    </source>
</evidence>
<dbReference type="GO" id="GO:0016020">
    <property type="term" value="C:membrane"/>
    <property type="evidence" value="ECO:0007669"/>
    <property type="project" value="GOC"/>
</dbReference>
<keyword evidence="4 10" id="KW-0808">Transferase</keyword>
<dbReference type="PANTHER" id="PTHR13693">
    <property type="entry name" value="CLASS II AMINOTRANSFERASE/8-AMINO-7-OXONONANOATE SYNTHASE"/>
    <property type="match status" value="1"/>
</dbReference>
<evidence type="ECO:0000256" key="1">
    <source>
        <dbReference type="ARBA" id="ARBA00001933"/>
    </source>
</evidence>
<dbReference type="InterPro" id="IPR015421">
    <property type="entry name" value="PyrdxlP-dep_Trfase_major"/>
</dbReference>
<dbReference type="GO" id="GO:0046513">
    <property type="term" value="P:ceramide biosynthetic process"/>
    <property type="evidence" value="ECO:0007669"/>
    <property type="project" value="TreeGrafter"/>
</dbReference>
<accession>A0A177EA70</accession>
<dbReference type="GeneID" id="93647316"/>
<dbReference type="VEuPathDB" id="MicrosporidiaDB:NEDG_00966"/>
<dbReference type="PROSITE" id="PS00599">
    <property type="entry name" value="AA_TRANSFER_CLASS_2"/>
    <property type="match status" value="1"/>
</dbReference>